<dbReference type="InterPro" id="IPR020829">
    <property type="entry name" value="GlycerAld_3-P_DH_cat"/>
</dbReference>
<feature type="binding site" evidence="6">
    <location>
        <position position="120"/>
    </location>
    <ligand>
        <name>NAD(+)</name>
        <dbReference type="ChEBI" id="CHEBI:57540"/>
    </ligand>
</feature>
<comment type="similarity">
    <text evidence="1 8">Belongs to the glyceraldehyde-3-phosphate dehydrogenase family.</text>
</comment>
<dbReference type="CDD" id="cd18126">
    <property type="entry name" value="GAPDH_I_C"/>
    <property type="match status" value="1"/>
</dbReference>
<keyword evidence="6" id="KW-0547">Nucleotide-binding</keyword>
<dbReference type="CDD" id="cd05214">
    <property type="entry name" value="GAPDH_I_N"/>
    <property type="match status" value="1"/>
</dbReference>
<dbReference type="InterPro" id="IPR006424">
    <property type="entry name" value="Glyceraldehyde-3-P_DH_1"/>
</dbReference>
<dbReference type="AlphaFoldDB" id="A0A1M7SXE4"/>
<proteinExistence type="inferred from homology"/>
<dbReference type="SUPFAM" id="SSF51735">
    <property type="entry name" value="NAD(P)-binding Rossmann-fold domains"/>
    <property type="match status" value="1"/>
</dbReference>
<dbReference type="SUPFAM" id="SSF55347">
    <property type="entry name" value="Glyceraldehyde-3-phosphate dehydrogenase-like, C-terminal domain"/>
    <property type="match status" value="1"/>
</dbReference>
<evidence type="ECO:0000256" key="8">
    <source>
        <dbReference type="RuleBase" id="RU000397"/>
    </source>
</evidence>
<dbReference type="PIRSF" id="PIRSF000149">
    <property type="entry name" value="GAP_DH"/>
    <property type="match status" value="1"/>
</dbReference>
<dbReference type="PANTHER" id="PTHR43148">
    <property type="entry name" value="GLYCERALDEHYDE-3-PHOSPHATE DEHYDROGENASE 2"/>
    <property type="match status" value="1"/>
</dbReference>
<feature type="binding site" evidence="6">
    <location>
        <begin position="13"/>
        <end position="14"/>
    </location>
    <ligand>
        <name>NAD(+)</name>
        <dbReference type="ChEBI" id="CHEBI:57540"/>
    </ligand>
</feature>
<evidence type="ECO:0000256" key="2">
    <source>
        <dbReference type="ARBA" id="ARBA00011881"/>
    </source>
</evidence>
<feature type="active site" description="Nucleophile" evidence="4">
    <location>
        <position position="152"/>
    </location>
</feature>
<evidence type="ECO:0000256" key="1">
    <source>
        <dbReference type="ARBA" id="ARBA00007406"/>
    </source>
</evidence>
<dbReference type="Gene3D" id="3.40.50.720">
    <property type="entry name" value="NAD(P)-binding Rossmann-like Domain"/>
    <property type="match status" value="1"/>
</dbReference>
<feature type="binding site" evidence="6">
    <location>
        <position position="315"/>
    </location>
    <ligand>
        <name>NAD(+)</name>
        <dbReference type="ChEBI" id="CHEBI:57540"/>
    </ligand>
</feature>
<dbReference type="Proteomes" id="UP000186469">
    <property type="component" value="Unassembled WGS sequence"/>
</dbReference>
<name>A0A1M7SXE4_9BACT</name>
<dbReference type="PRINTS" id="PR00078">
    <property type="entry name" value="G3PDHDRGNASE"/>
</dbReference>
<evidence type="ECO:0000256" key="4">
    <source>
        <dbReference type="PIRSR" id="PIRSR000149-1"/>
    </source>
</evidence>
<dbReference type="RefSeq" id="WP_072697033.1">
    <property type="nucleotide sequence ID" value="NZ_FRDI01000005.1"/>
</dbReference>
<evidence type="ECO:0000259" key="10">
    <source>
        <dbReference type="SMART" id="SM00846"/>
    </source>
</evidence>
<dbReference type="EC" id="1.2.1.-" evidence="9"/>
<sequence length="334" mass="36437">MATIKLGLNGFGRIGRYLLRLLATDNDLEIVALNARADNAALAHLFKYDSVHRTFNGEVSFDNKGIIVNGHHIAVTRFSPGEWKWSDYGVDIAVETTGTIKDKNGLMKHINCGVKKTVISAPAKDADVTIVMGVNDKEYNAKEHNVISAASCTTNCLAPIAKILHDNFVIKHGLMTTIHSYTMSQRILDGSHKDWRRARAAAVSMIPTTTGAAKAVSSVIPDLKGKIDGMAIRVPTPDVSLVDFTCELEKPTTAEELNNTIKQAIANGLQENYAISYEPLVSCDYIGASYAGIVDAECTSVINGTMAKVIVWYDNETSFTYQLLRLLRMVGKSL</sequence>
<dbReference type="STRING" id="1121455.SAMN02745728_01347"/>
<feature type="binding site" evidence="5">
    <location>
        <position position="233"/>
    </location>
    <ligand>
        <name>D-glyceraldehyde 3-phosphate</name>
        <dbReference type="ChEBI" id="CHEBI:59776"/>
    </ligand>
</feature>
<evidence type="ECO:0000313" key="11">
    <source>
        <dbReference type="EMBL" id="SHN63152.1"/>
    </source>
</evidence>
<dbReference type="GO" id="GO:0006006">
    <property type="term" value="P:glucose metabolic process"/>
    <property type="evidence" value="ECO:0007669"/>
    <property type="project" value="InterPro"/>
</dbReference>
<dbReference type="GO" id="GO:0050661">
    <property type="term" value="F:NADP binding"/>
    <property type="evidence" value="ECO:0007669"/>
    <property type="project" value="InterPro"/>
</dbReference>
<dbReference type="InterPro" id="IPR020831">
    <property type="entry name" value="GlycerAld/Erythrose_P_DH"/>
</dbReference>
<protein>
    <recommendedName>
        <fullName evidence="9">Glyceraldehyde-3-phosphate dehydrogenase</fullName>
        <ecNumber evidence="9">1.2.1.-</ecNumber>
    </recommendedName>
</protein>
<feature type="binding site" evidence="5">
    <location>
        <begin position="151"/>
        <end position="153"/>
    </location>
    <ligand>
        <name>D-glyceraldehyde 3-phosphate</name>
        <dbReference type="ChEBI" id="CHEBI:59776"/>
    </ligand>
</feature>
<dbReference type="InterPro" id="IPR020828">
    <property type="entry name" value="GlycerAld_3-P_DH_NAD(P)-bd"/>
</dbReference>
<dbReference type="FunFam" id="3.40.50.720:FF:000001">
    <property type="entry name" value="Glyceraldehyde-3-phosphate dehydrogenase"/>
    <property type="match status" value="1"/>
</dbReference>
<evidence type="ECO:0000313" key="12">
    <source>
        <dbReference type="Proteomes" id="UP000186469"/>
    </source>
</evidence>
<comment type="subunit">
    <text evidence="2">Homotetramer.</text>
</comment>
<keyword evidence="6" id="KW-0520">NAD</keyword>
<reference evidence="11 12" key="1">
    <citation type="submission" date="2016-12" db="EMBL/GenBank/DDBJ databases">
        <authorList>
            <person name="Song W.-J."/>
            <person name="Kurnit D.M."/>
        </authorList>
    </citation>
    <scope>NUCLEOTIDE SEQUENCE [LARGE SCALE GENOMIC DNA]</scope>
    <source>
        <strain evidence="11 12">DSM 11393</strain>
    </source>
</reference>
<dbReference type="InterPro" id="IPR020830">
    <property type="entry name" value="GlycerAld_3-P_DH_AS"/>
</dbReference>
<keyword evidence="12" id="KW-1185">Reference proteome</keyword>
<feature type="binding site" evidence="5">
    <location>
        <position position="182"/>
    </location>
    <ligand>
        <name>D-glyceraldehyde 3-phosphate</name>
        <dbReference type="ChEBI" id="CHEBI:59776"/>
    </ligand>
</feature>
<dbReference type="Pfam" id="PF00044">
    <property type="entry name" value="Gp_dh_N"/>
    <property type="match status" value="1"/>
</dbReference>
<keyword evidence="3 9" id="KW-0560">Oxidoreductase</keyword>
<dbReference type="PROSITE" id="PS00071">
    <property type="entry name" value="GAPDH"/>
    <property type="match status" value="1"/>
</dbReference>
<dbReference type="OrthoDB" id="9803304at2"/>
<dbReference type="EMBL" id="FRDI01000005">
    <property type="protein sequence ID" value="SHN63152.1"/>
    <property type="molecule type" value="Genomic_DNA"/>
</dbReference>
<dbReference type="InterPro" id="IPR036291">
    <property type="entry name" value="NAD(P)-bd_dom_sf"/>
</dbReference>
<evidence type="ECO:0000256" key="9">
    <source>
        <dbReference type="RuleBase" id="RU361160"/>
    </source>
</evidence>
<evidence type="ECO:0000256" key="6">
    <source>
        <dbReference type="PIRSR" id="PIRSR000149-3"/>
    </source>
</evidence>
<feature type="site" description="Activates thiol group during catalysis" evidence="7">
    <location>
        <position position="179"/>
    </location>
</feature>
<accession>A0A1M7SXE4</accession>
<dbReference type="SMART" id="SM00846">
    <property type="entry name" value="Gp_dh_N"/>
    <property type="match status" value="1"/>
</dbReference>
<evidence type="ECO:0000256" key="7">
    <source>
        <dbReference type="PIRSR" id="PIRSR000149-4"/>
    </source>
</evidence>
<dbReference type="GO" id="GO:0016620">
    <property type="term" value="F:oxidoreductase activity, acting on the aldehyde or oxo group of donors, NAD or NADP as acceptor"/>
    <property type="evidence" value="ECO:0007669"/>
    <property type="project" value="InterPro"/>
</dbReference>
<dbReference type="Pfam" id="PF02800">
    <property type="entry name" value="Gp_dh_C"/>
    <property type="match status" value="1"/>
</dbReference>
<dbReference type="Gene3D" id="3.30.360.10">
    <property type="entry name" value="Dihydrodipicolinate Reductase, domain 2"/>
    <property type="match status" value="1"/>
</dbReference>
<gene>
    <name evidence="11" type="ORF">SAMN02745728_01347</name>
</gene>
<dbReference type="GO" id="GO:0051287">
    <property type="term" value="F:NAD binding"/>
    <property type="evidence" value="ECO:0007669"/>
    <property type="project" value="InterPro"/>
</dbReference>
<dbReference type="NCBIfam" id="TIGR01534">
    <property type="entry name" value="GAPDH-I"/>
    <property type="match status" value="1"/>
</dbReference>
<organism evidence="11 12">
    <name type="scientific">Desulfovibrio litoralis DSM 11393</name>
    <dbReference type="NCBI Taxonomy" id="1121455"/>
    <lineage>
        <taxon>Bacteria</taxon>
        <taxon>Pseudomonadati</taxon>
        <taxon>Thermodesulfobacteriota</taxon>
        <taxon>Desulfovibrionia</taxon>
        <taxon>Desulfovibrionales</taxon>
        <taxon>Desulfovibrionaceae</taxon>
        <taxon>Desulfovibrio</taxon>
    </lineage>
</organism>
<evidence type="ECO:0000256" key="5">
    <source>
        <dbReference type="PIRSR" id="PIRSR000149-2"/>
    </source>
</evidence>
<feature type="binding site" evidence="5">
    <location>
        <begin position="210"/>
        <end position="211"/>
    </location>
    <ligand>
        <name>D-glyceraldehyde 3-phosphate</name>
        <dbReference type="ChEBI" id="CHEBI:59776"/>
    </ligand>
</feature>
<evidence type="ECO:0000256" key="3">
    <source>
        <dbReference type="ARBA" id="ARBA00023002"/>
    </source>
</evidence>
<dbReference type="FunFam" id="3.30.360.10:FF:000002">
    <property type="entry name" value="Glyceraldehyde-3-phosphate dehydrogenase"/>
    <property type="match status" value="1"/>
</dbReference>
<feature type="domain" description="Glyceraldehyde 3-phosphate dehydrogenase NAD(P) binding" evidence="10">
    <location>
        <begin position="4"/>
        <end position="152"/>
    </location>
</feature>